<evidence type="ECO:0000256" key="2">
    <source>
        <dbReference type="ARBA" id="ARBA00010901"/>
    </source>
</evidence>
<evidence type="ECO:0000256" key="3">
    <source>
        <dbReference type="ARBA" id="ARBA00023128"/>
    </source>
</evidence>
<dbReference type="EMBL" id="NEXV01000461">
    <property type="protein sequence ID" value="PIG83228.1"/>
    <property type="molecule type" value="Genomic_DNA"/>
</dbReference>
<evidence type="ECO:0000256" key="5">
    <source>
        <dbReference type="SAM" id="Coils"/>
    </source>
</evidence>
<dbReference type="Pfam" id="PF04568">
    <property type="entry name" value="IATP"/>
    <property type="match status" value="1"/>
</dbReference>
<protein>
    <recommendedName>
        <fullName evidence="4">ATPase inhibitor, mitochondrial</fullName>
    </recommendedName>
</protein>
<evidence type="ECO:0000313" key="6">
    <source>
        <dbReference type="EMBL" id="PIG83228.1"/>
    </source>
</evidence>
<name>A0A2G7FRH8_9EURO</name>
<sequence length="140" mass="15682">MLRQSIRPLTTANRALVSRSFSALAPKMAAGDTGAPRPGGAQHAYVALYLPPVVLSRQKRSSSDRRMMTSSLMNGTMALTHASSDQFVKREAAQENLYIHEKEREKLLALRNKVKEQRKHLDELDKHIEELTKSQGGEQN</sequence>
<dbReference type="Gene3D" id="1.20.5.500">
    <property type="entry name" value="Single helix bin"/>
    <property type="match status" value="1"/>
</dbReference>
<dbReference type="GO" id="GO:0042030">
    <property type="term" value="F:ATPase inhibitor activity"/>
    <property type="evidence" value="ECO:0007669"/>
    <property type="project" value="InterPro"/>
</dbReference>
<comment type="caution">
    <text evidence="6">The sequence shown here is derived from an EMBL/GenBank/DDBJ whole genome shotgun (WGS) entry which is preliminary data.</text>
</comment>
<evidence type="ECO:0000256" key="1">
    <source>
        <dbReference type="ARBA" id="ARBA00004173"/>
    </source>
</evidence>
<organism evidence="6 7">
    <name type="scientific">Aspergillus arachidicola</name>
    <dbReference type="NCBI Taxonomy" id="656916"/>
    <lineage>
        <taxon>Eukaryota</taxon>
        <taxon>Fungi</taxon>
        <taxon>Dikarya</taxon>
        <taxon>Ascomycota</taxon>
        <taxon>Pezizomycotina</taxon>
        <taxon>Eurotiomycetes</taxon>
        <taxon>Eurotiomycetidae</taxon>
        <taxon>Eurotiales</taxon>
        <taxon>Aspergillaceae</taxon>
        <taxon>Aspergillus</taxon>
        <taxon>Aspergillus subgen. Circumdati</taxon>
    </lineage>
</organism>
<evidence type="ECO:0000313" key="7">
    <source>
        <dbReference type="Proteomes" id="UP000231358"/>
    </source>
</evidence>
<dbReference type="Proteomes" id="UP000231358">
    <property type="component" value="Unassembled WGS sequence"/>
</dbReference>
<keyword evidence="5" id="KW-0175">Coiled coil</keyword>
<keyword evidence="3" id="KW-0496">Mitochondrion</keyword>
<comment type="similarity">
    <text evidence="2 4">Belongs to the ATPase inhibitor family.</text>
</comment>
<accession>A0A2G7FRH8</accession>
<feature type="coiled-coil region" evidence="5">
    <location>
        <begin position="100"/>
        <end position="134"/>
    </location>
</feature>
<gene>
    <name evidence="6" type="ORF">AARAC_009933</name>
</gene>
<evidence type="ECO:0000256" key="4">
    <source>
        <dbReference type="RuleBase" id="RU368087"/>
    </source>
</evidence>
<reference evidence="6 7" key="1">
    <citation type="submission" date="2017-05" db="EMBL/GenBank/DDBJ databases">
        <title>Genome sequence for an aflatoxigenic pathogen of Argentinian peanut, Aspergillus arachidicola.</title>
        <authorList>
            <person name="Moore G."/>
            <person name="Beltz S.B."/>
            <person name="Mack B.M."/>
        </authorList>
    </citation>
    <scope>NUCLEOTIDE SEQUENCE [LARGE SCALE GENOMIC DNA]</scope>
    <source>
        <strain evidence="6 7">CBS 117610</strain>
    </source>
</reference>
<comment type="subcellular location">
    <subcellularLocation>
        <location evidence="1">Mitochondrion</location>
    </subcellularLocation>
</comment>
<dbReference type="STRING" id="656916.A0A2G7FRH8"/>
<dbReference type="AlphaFoldDB" id="A0A2G7FRH8"/>
<comment type="function">
    <text evidence="4">Inhibits the enzyme activity of ATPase.</text>
</comment>
<proteinExistence type="inferred from homology"/>
<dbReference type="InterPro" id="IPR007648">
    <property type="entry name" value="ATPase_inhibitor_mt"/>
</dbReference>
<dbReference type="GO" id="GO:0005739">
    <property type="term" value="C:mitochondrion"/>
    <property type="evidence" value="ECO:0007669"/>
    <property type="project" value="UniProtKB-SubCell"/>
</dbReference>
<keyword evidence="7" id="KW-1185">Reference proteome</keyword>